<evidence type="ECO:0000313" key="2">
    <source>
        <dbReference type="Proteomes" id="UP000276133"/>
    </source>
</evidence>
<organism evidence="1 2">
    <name type="scientific">Brachionus plicatilis</name>
    <name type="common">Marine rotifer</name>
    <name type="synonym">Brachionus muelleri</name>
    <dbReference type="NCBI Taxonomy" id="10195"/>
    <lineage>
        <taxon>Eukaryota</taxon>
        <taxon>Metazoa</taxon>
        <taxon>Spiralia</taxon>
        <taxon>Gnathifera</taxon>
        <taxon>Rotifera</taxon>
        <taxon>Eurotatoria</taxon>
        <taxon>Monogononta</taxon>
        <taxon>Pseudotrocha</taxon>
        <taxon>Ploima</taxon>
        <taxon>Brachionidae</taxon>
        <taxon>Brachionus</taxon>
    </lineage>
</organism>
<evidence type="ECO:0000313" key="1">
    <source>
        <dbReference type="EMBL" id="RNA21895.1"/>
    </source>
</evidence>
<keyword evidence="2" id="KW-1185">Reference proteome</keyword>
<comment type="caution">
    <text evidence="1">The sequence shown here is derived from an EMBL/GenBank/DDBJ whole genome shotgun (WGS) entry which is preliminary data.</text>
</comment>
<dbReference type="EMBL" id="REGN01003565">
    <property type="protein sequence ID" value="RNA21895.1"/>
    <property type="molecule type" value="Genomic_DNA"/>
</dbReference>
<protein>
    <submittedName>
        <fullName evidence="1">Uncharacterized protein</fullName>
    </submittedName>
</protein>
<dbReference type="AlphaFoldDB" id="A0A3M7RF40"/>
<sequence>MESFVKNAYDQKKLNFREKNNFWKKTSHFITFFYIILRIITQFNESTHIFLSKDDFKNNKNGIINTIV</sequence>
<name>A0A3M7RF40_BRAPC</name>
<gene>
    <name evidence="1" type="ORF">BpHYR1_020906</name>
</gene>
<dbReference type="Proteomes" id="UP000276133">
    <property type="component" value="Unassembled WGS sequence"/>
</dbReference>
<accession>A0A3M7RF40</accession>
<reference evidence="1 2" key="1">
    <citation type="journal article" date="2018" name="Sci. Rep.">
        <title>Genomic signatures of local adaptation to the degree of environmental predictability in rotifers.</title>
        <authorList>
            <person name="Franch-Gras L."/>
            <person name="Hahn C."/>
            <person name="Garcia-Roger E.M."/>
            <person name="Carmona M.J."/>
            <person name="Serra M."/>
            <person name="Gomez A."/>
        </authorList>
    </citation>
    <scope>NUCLEOTIDE SEQUENCE [LARGE SCALE GENOMIC DNA]</scope>
    <source>
        <strain evidence="1">HYR1</strain>
    </source>
</reference>
<proteinExistence type="predicted"/>